<accession>A0AAV9E1D0</accession>
<reference evidence="1" key="1">
    <citation type="journal article" date="2023" name="Nat. Commun.">
        <title>Diploid and tetraploid genomes of Acorus and the evolution of monocots.</title>
        <authorList>
            <person name="Ma L."/>
            <person name="Liu K.W."/>
            <person name="Li Z."/>
            <person name="Hsiao Y.Y."/>
            <person name="Qi Y."/>
            <person name="Fu T."/>
            <person name="Tang G.D."/>
            <person name="Zhang D."/>
            <person name="Sun W.H."/>
            <person name="Liu D.K."/>
            <person name="Li Y."/>
            <person name="Chen G.Z."/>
            <person name="Liu X.D."/>
            <person name="Liao X.Y."/>
            <person name="Jiang Y.T."/>
            <person name="Yu X."/>
            <person name="Hao Y."/>
            <person name="Huang J."/>
            <person name="Zhao X.W."/>
            <person name="Ke S."/>
            <person name="Chen Y.Y."/>
            <person name="Wu W.L."/>
            <person name="Hsu J.L."/>
            <person name="Lin Y.F."/>
            <person name="Huang M.D."/>
            <person name="Li C.Y."/>
            <person name="Huang L."/>
            <person name="Wang Z.W."/>
            <person name="Zhao X."/>
            <person name="Zhong W.Y."/>
            <person name="Peng D.H."/>
            <person name="Ahmad S."/>
            <person name="Lan S."/>
            <person name="Zhang J.S."/>
            <person name="Tsai W.C."/>
            <person name="Van de Peer Y."/>
            <person name="Liu Z.J."/>
        </authorList>
    </citation>
    <scope>NUCLEOTIDE SEQUENCE</scope>
    <source>
        <strain evidence="1">CP</strain>
    </source>
</reference>
<name>A0AAV9E1D0_ACOCL</name>
<evidence type="ECO:0000313" key="2">
    <source>
        <dbReference type="Proteomes" id="UP001180020"/>
    </source>
</evidence>
<reference evidence="1" key="2">
    <citation type="submission" date="2023-06" db="EMBL/GenBank/DDBJ databases">
        <authorList>
            <person name="Ma L."/>
            <person name="Liu K.-W."/>
            <person name="Li Z."/>
            <person name="Hsiao Y.-Y."/>
            <person name="Qi Y."/>
            <person name="Fu T."/>
            <person name="Tang G."/>
            <person name="Zhang D."/>
            <person name="Sun W.-H."/>
            <person name="Liu D.-K."/>
            <person name="Li Y."/>
            <person name="Chen G.-Z."/>
            <person name="Liu X.-D."/>
            <person name="Liao X.-Y."/>
            <person name="Jiang Y.-T."/>
            <person name="Yu X."/>
            <person name="Hao Y."/>
            <person name="Huang J."/>
            <person name="Zhao X.-W."/>
            <person name="Ke S."/>
            <person name="Chen Y.-Y."/>
            <person name="Wu W.-L."/>
            <person name="Hsu J.-L."/>
            <person name="Lin Y.-F."/>
            <person name="Huang M.-D."/>
            <person name="Li C.-Y."/>
            <person name="Huang L."/>
            <person name="Wang Z.-W."/>
            <person name="Zhao X."/>
            <person name="Zhong W.-Y."/>
            <person name="Peng D.-H."/>
            <person name="Ahmad S."/>
            <person name="Lan S."/>
            <person name="Zhang J.-S."/>
            <person name="Tsai W.-C."/>
            <person name="Van De Peer Y."/>
            <person name="Liu Z.-J."/>
        </authorList>
    </citation>
    <scope>NUCLEOTIDE SEQUENCE</scope>
    <source>
        <strain evidence="1">CP</strain>
        <tissue evidence="1">Leaves</tissue>
    </source>
</reference>
<protein>
    <submittedName>
        <fullName evidence="1">Uncharacterized protein</fullName>
    </submittedName>
</protein>
<evidence type="ECO:0000313" key="1">
    <source>
        <dbReference type="EMBL" id="KAK1307453.1"/>
    </source>
</evidence>
<dbReference type="EMBL" id="JAUJYO010000010">
    <property type="protein sequence ID" value="KAK1307453.1"/>
    <property type="molecule type" value="Genomic_DNA"/>
</dbReference>
<comment type="caution">
    <text evidence="1">The sequence shown here is derived from an EMBL/GenBank/DDBJ whole genome shotgun (WGS) entry which is preliminary data.</text>
</comment>
<dbReference type="AlphaFoldDB" id="A0AAV9E1D0"/>
<sequence length="171" mass="18346">MTVRRGVKRLIGKKTKWAHLSVRGGSDREGTSSVKDKCLIGSMQPRSVVYVSFGSLERLGSGRQWNRGGDEGVGATGGLGHKQGEIESWVSRFGEGLDWLVIWGGLRMATVAQGGGWVYTHCGWIILGIVRGRGDGDVSVWGADFERRVVVDVEGWGGGGDRGSSGGGKRW</sequence>
<proteinExistence type="predicted"/>
<dbReference type="Proteomes" id="UP001180020">
    <property type="component" value="Unassembled WGS sequence"/>
</dbReference>
<keyword evidence="2" id="KW-1185">Reference proteome</keyword>
<organism evidence="1 2">
    <name type="scientific">Acorus calamus</name>
    <name type="common">Sweet flag</name>
    <dbReference type="NCBI Taxonomy" id="4465"/>
    <lineage>
        <taxon>Eukaryota</taxon>
        <taxon>Viridiplantae</taxon>
        <taxon>Streptophyta</taxon>
        <taxon>Embryophyta</taxon>
        <taxon>Tracheophyta</taxon>
        <taxon>Spermatophyta</taxon>
        <taxon>Magnoliopsida</taxon>
        <taxon>Liliopsida</taxon>
        <taxon>Acoraceae</taxon>
        <taxon>Acorus</taxon>
    </lineage>
</organism>
<gene>
    <name evidence="1" type="ORF">QJS10_CPA10g00447</name>
</gene>